<feature type="domain" description="HTH lysR-type" evidence="5">
    <location>
        <begin position="1"/>
        <end position="60"/>
    </location>
</feature>
<accession>A0ABQ2QY80</accession>
<dbReference type="InterPro" id="IPR036388">
    <property type="entry name" value="WH-like_DNA-bd_sf"/>
</dbReference>
<keyword evidence="3" id="KW-0238">DNA-binding</keyword>
<dbReference type="InterPro" id="IPR005119">
    <property type="entry name" value="LysR_subst-bd"/>
</dbReference>
<dbReference type="Gene3D" id="3.40.190.10">
    <property type="entry name" value="Periplasmic binding protein-like II"/>
    <property type="match status" value="2"/>
</dbReference>
<dbReference type="PANTHER" id="PTHR30346:SF0">
    <property type="entry name" value="HCA OPERON TRANSCRIPTIONAL ACTIVATOR HCAR"/>
    <property type="match status" value="1"/>
</dbReference>
<evidence type="ECO:0000259" key="5">
    <source>
        <dbReference type="PROSITE" id="PS50931"/>
    </source>
</evidence>
<comment type="similarity">
    <text evidence="1">Belongs to the LysR transcriptional regulatory family.</text>
</comment>
<reference evidence="7" key="1">
    <citation type="journal article" date="2019" name="Int. J. Syst. Evol. Microbiol.">
        <title>The Global Catalogue of Microorganisms (GCM) 10K type strain sequencing project: providing services to taxonomists for standard genome sequencing and annotation.</title>
        <authorList>
            <consortium name="The Broad Institute Genomics Platform"/>
            <consortium name="The Broad Institute Genome Sequencing Center for Infectious Disease"/>
            <person name="Wu L."/>
            <person name="Ma J."/>
        </authorList>
    </citation>
    <scope>NUCLEOTIDE SEQUENCE [LARGE SCALE GENOMIC DNA]</scope>
    <source>
        <strain evidence="7">JCM 3115</strain>
    </source>
</reference>
<dbReference type="SUPFAM" id="SSF46785">
    <property type="entry name" value="Winged helix' DNA-binding domain"/>
    <property type="match status" value="1"/>
</dbReference>
<dbReference type="Proteomes" id="UP000611554">
    <property type="component" value="Unassembled WGS sequence"/>
</dbReference>
<dbReference type="InterPro" id="IPR036390">
    <property type="entry name" value="WH_DNA-bd_sf"/>
</dbReference>
<keyword evidence="7" id="KW-1185">Reference proteome</keyword>
<proteinExistence type="inferred from homology"/>
<evidence type="ECO:0000256" key="3">
    <source>
        <dbReference type="ARBA" id="ARBA00023125"/>
    </source>
</evidence>
<dbReference type="InterPro" id="IPR000847">
    <property type="entry name" value="LysR_HTH_N"/>
</dbReference>
<keyword evidence="4" id="KW-0804">Transcription</keyword>
<organism evidence="6 7">
    <name type="scientific">Streptosporangium pseudovulgare</name>
    <dbReference type="NCBI Taxonomy" id="35765"/>
    <lineage>
        <taxon>Bacteria</taxon>
        <taxon>Bacillati</taxon>
        <taxon>Actinomycetota</taxon>
        <taxon>Actinomycetes</taxon>
        <taxon>Streptosporangiales</taxon>
        <taxon>Streptosporangiaceae</taxon>
        <taxon>Streptosporangium</taxon>
    </lineage>
</organism>
<dbReference type="PANTHER" id="PTHR30346">
    <property type="entry name" value="TRANSCRIPTIONAL DUAL REGULATOR HCAR-RELATED"/>
    <property type="match status" value="1"/>
</dbReference>
<gene>
    <name evidence="6" type="ORF">GCM10010140_37700</name>
</gene>
<dbReference type="RefSeq" id="WP_189247787.1">
    <property type="nucleotide sequence ID" value="NZ_BMQJ01000009.1"/>
</dbReference>
<evidence type="ECO:0000256" key="1">
    <source>
        <dbReference type="ARBA" id="ARBA00009437"/>
    </source>
</evidence>
<dbReference type="Pfam" id="PF03466">
    <property type="entry name" value="LysR_substrate"/>
    <property type="match status" value="1"/>
</dbReference>
<dbReference type="Pfam" id="PF00126">
    <property type="entry name" value="HTH_1"/>
    <property type="match status" value="1"/>
</dbReference>
<dbReference type="EMBL" id="BMQJ01000009">
    <property type="protein sequence ID" value="GGQ04077.1"/>
    <property type="molecule type" value="Genomic_DNA"/>
</dbReference>
<dbReference type="Gene3D" id="1.10.10.10">
    <property type="entry name" value="Winged helix-like DNA-binding domain superfamily/Winged helix DNA-binding domain"/>
    <property type="match status" value="1"/>
</dbReference>
<dbReference type="PROSITE" id="PS50931">
    <property type="entry name" value="HTH_LYSR"/>
    <property type="match status" value="1"/>
</dbReference>
<evidence type="ECO:0000256" key="4">
    <source>
        <dbReference type="ARBA" id="ARBA00023163"/>
    </source>
</evidence>
<evidence type="ECO:0000313" key="7">
    <source>
        <dbReference type="Proteomes" id="UP000611554"/>
    </source>
</evidence>
<dbReference type="PRINTS" id="PR00039">
    <property type="entry name" value="HTHLYSR"/>
</dbReference>
<sequence length="314" mass="35105">MDADIQGMRAFAVTAEELHFGRASARLFLSQQGLSKRVRRLEEALGTPLFERTTRAVELTAAGRRLLPLAVAALEAFDAAVREARAAPDPLRVDVYDERFTPLRMVRRAVERDPGLRVEPSMRQGLAVALPALRRREIDAAFGRVHDLPAPWPGELVHRLVRLEPLHAFVPEDHRLAGRAALRPADLREAGIAMPDPVGAAEWRGYLERLAERFGVPLRFTEPAVGQSHLVEQFLREKAAVGLGEMSIDAAGSGLRRIPIVEPEILMPWSVVWHRRDRRPSLRALLDRLPRPVLPEPSDPCRWLPDVDFLPPGA</sequence>
<evidence type="ECO:0000256" key="2">
    <source>
        <dbReference type="ARBA" id="ARBA00023015"/>
    </source>
</evidence>
<dbReference type="SUPFAM" id="SSF53850">
    <property type="entry name" value="Periplasmic binding protein-like II"/>
    <property type="match status" value="1"/>
</dbReference>
<evidence type="ECO:0000313" key="6">
    <source>
        <dbReference type="EMBL" id="GGQ04077.1"/>
    </source>
</evidence>
<keyword evidence="2" id="KW-0805">Transcription regulation</keyword>
<protein>
    <submittedName>
        <fullName evidence="6">LysR family transcriptional regulator</fullName>
    </submittedName>
</protein>
<name>A0ABQ2QY80_9ACTN</name>
<comment type="caution">
    <text evidence="6">The sequence shown here is derived from an EMBL/GenBank/DDBJ whole genome shotgun (WGS) entry which is preliminary data.</text>
</comment>